<sequence>MNLLSLLIFVGGYAAWVKASVDTLADLFTITPSVLDEARKLAIQRHKQAVEQALTNYPTHKVVVDEVTSGEQQFQEYNIDAPGSLPDFPDILSRRVYVTDVFSPEECASVIDMANRHFLETNGGQWKELKSGQYPVTGFWIKDVPAVYDWFVKTCAQRLFPLLAQQFPDFCKDAARLCVDSAYLFRYTPETGRRTDIHTDSGCLSFTIALNEDFEGGGTWIEGINVDNSILKMKAGQVTVRPGGLKHAGHAVEAGERYIIGGFCMHQDKAEIVRQLLQDPDDMKMLEAAVQINPTFEGSYNLWASGLEKQGNPEKAIQVLEYCQDNVHPLSGSVAYPLGCLHYKNRDIEKVIACMKICLQVDASDVSAMNLLAEAYELRGPGNEKEQEGLYQKIIQTPEASTIDKSVAFTNLGVLHEGKDSEIHFYNKALEQSPERFAPRYSLGGAQASRGKWKEAVESFRLAIQHAETPDQETQALQACYKAAALLLQQSNNQPASREEMLKRFKELMGAENFDKLAARR</sequence>
<evidence type="ECO:0000256" key="2">
    <source>
        <dbReference type="ARBA" id="ARBA00022723"/>
    </source>
</evidence>
<dbReference type="Proteomes" id="UP000198406">
    <property type="component" value="Unassembled WGS sequence"/>
</dbReference>
<dbReference type="EMBL" id="BDSP01000007">
    <property type="protein sequence ID" value="GAX09444.1"/>
    <property type="molecule type" value="Genomic_DNA"/>
</dbReference>
<dbReference type="InterPro" id="IPR006620">
    <property type="entry name" value="Pro_4_hyd_alph"/>
</dbReference>
<keyword evidence="11" id="KW-1185">Reference proteome</keyword>
<evidence type="ECO:0000256" key="5">
    <source>
        <dbReference type="ARBA" id="ARBA00023002"/>
    </source>
</evidence>
<feature type="signal peptide" evidence="8">
    <location>
        <begin position="1"/>
        <end position="19"/>
    </location>
</feature>
<accession>A0A1Z5J621</accession>
<keyword evidence="7" id="KW-0325">Glycoprotein</keyword>
<dbReference type="GO" id="GO:0016705">
    <property type="term" value="F:oxidoreductase activity, acting on paired donors, with incorporation or reduction of molecular oxygen"/>
    <property type="evidence" value="ECO:0007669"/>
    <property type="project" value="InterPro"/>
</dbReference>
<keyword evidence="8" id="KW-0732">Signal</keyword>
<dbReference type="SMART" id="SM00702">
    <property type="entry name" value="P4Hc"/>
    <property type="match status" value="1"/>
</dbReference>
<reference evidence="10 11" key="1">
    <citation type="journal article" date="2015" name="Plant Cell">
        <title>Oil accumulation by the oleaginous diatom Fistulifera solaris as revealed by the genome and transcriptome.</title>
        <authorList>
            <person name="Tanaka T."/>
            <person name="Maeda Y."/>
            <person name="Veluchamy A."/>
            <person name="Tanaka M."/>
            <person name="Abida H."/>
            <person name="Marechal E."/>
            <person name="Bowler C."/>
            <person name="Muto M."/>
            <person name="Sunaga Y."/>
            <person name="Tanaka M."/>
            <person name="Yoshino T."/>
            <person name="Taniguchi T."/>
            <person name="Fukuda Y."/>
            <person name="Nemoto M."/>
            <person name="Matsumoto M."/>
            <person name="Wong P.S."/>
            <person name="Aburatani S."/>
            <person name="Fujibuchi W."/>
        </authorList>
    </citation>
    <scope>NUCLEOTIDE SEQUENCE [LARGE SCALE GENOMIC DNA]</scope>
    <source>
        <strain evidence="10 11">JPCC DA0580</strain>
    </source>
</reference>
<gene>
    <name evidence="10" type="ORF">FisN_6Lh180</name>
</gene>
<proteinExistence type="predicted"/>
<dbReference type="AlphaFoldDB" id="A0A1Z5J621"/>
<keyword evidence="4" id="KW-0223">Dioxygenase</keyword>
<feature type="domain" description="Fe2OG dioxygenase" evidence="9">
    <location>
        <begin position="178"/>
        <end position="266"/>
    </location>
</feature>
<keyword evidence="6" id="KW-0408">Iron</keyword>
<name>A0A1Z5J621_FISSO</name>
<dbReference type="Gene3D" id="1.25.40.10">
    <property type="entry name" value="Tetratricopeptide repeat domain"/>
    <property type="match status" value="2"/>
</dbReference>
<protein>
    <recommendedName>
        <fullName evidence="9">Fe2OG dioxygenase domain-containing protein</fullName>
    </recommendedName>
</protein>
<dbReference type="Gene3D" id="2.60.120.620">
    <property type="entry name" value="q2cbj1_9rhob like domain"/>
    <property type="match status" value="1"/>
</dbReference>
<keyword evidence="5" id="KW-0560">Oxidoreductase</keyword>
<dbReference type="GO" id="GO:0005506">
    <property type="term" value="F:iron ion binding"/>
    <property type="evidence" value="ECO:0007669"/>
    <property type="project" value="InterPro"/>
</dbReference>
<keyword evidence="2" id="KW-0479">Metal-binding</keyword>
<evidence type="ECO:0000256" key="7">
    <source>
        <dbReference type="ARBA" id="ARBA00023180"/>
    </source>
</evidence>
<dbReference type="PROSITE" id="PS51471">
    <property type="entry name" value="FE2OG_OXY"/>
    <property type="match status" value="1"/>
</dbReference>
<evidence type="ECO:0000313" key="10">
    <source>
        <dbReference type="EMBL" id="GAX09444.1"/>
    </source>
</evidence>
<dbReference type="InParanoid" id="A0A1Z5J621"/>
<dbReference type="SUPFAM" id="SSF48452">
    <property type="entry name" value="TPR-like"/>
    <property type="match status" value="1"/>
</dbReference>
<evidence type="ECO:0000256" key="3">
    <source>
        <dbReference type="ARBA" id="ARBA00022824"/>
    </source>
</evidence>
<evidence type="ECO:0000313" key="11">
    <source>
        <dbReference type="Proteomes" id="UP000198406"/>
    </source>
</evidence>
<evidence type="ECO:0000256" key="8">
    <source>
        <dbReference type="SAM" id="SignalP"/>
    </source>
</evidence>
<organism evidence="10 11">
    <name type="scientific">Fistulifera solaris</name>
    <name type="common">Oleaginous diatom</name>
    <dbReference type="NCBI Taxonomy" id="1519565"/>
    <lineage>
        <taxon>Eukaryota</taxon>
        <taxon>Sar</taxon>
        <taxon>Stramenopiles</taxon>
        <taxon>Ochrophyta</taxon>
        <taxon>Bacillariophyta</taxon>
        <taxon>Bacillariophyceae</taxon>
        <taxon>Bacillariophycidae</taxon>
        <taxon>Naviculales</taxon>
        <taxon>Naviculaceae</taxon>
        <taxon>Fistulifera</taxon>
    </lineage>
</organism>
<evidence type="ECO:0000256" key="4">
    <source>
        <dbReference type="ARBA" id="ARBA00022964"/>
    </source>
</evidence>
<dbReference type="OrthoDB" id="69177at2759"/>
<dbReference type="InterPro" id="IPR005123">
    <property type="entry name" value="Oxoglu/Fe-dep_dioxygenase_dom"/>
</dbReference>
<evidence type="ECO:0000256" key="6">
    <source>
        <dbReference type="ARBA" id="ARBA00023004"/>
    </source>
</evidence>
<comment type="cofactor">
    <cofactor evidence="1">
        <name>L-ascorbate</name>
        <dbReference type="ChEBI" id="CHEBI:38290"/>
    </cofactor>
</comment>
<dbReference type="GO" id="GO:0051213">
    <property type="term" value="F:dioxygenase activity"/>
    <property type="evidence" value="ECO:0007669"/>
    <property type="project" value="UniProtKB-KW"/>
</dbReference>
<feature type="chain" id="PRO_5012893585" description="Fe2OG dioxygenase domain-containing protein" evidence="8">
    <location>
        <begin position="20"/>
        <end position="521"/>
    </location>
</feature>
<dbReference type="GO" id="GO:0031418">
    <property type="term" value="F:L-ascorbic acid binding"/>
    <property type="evidence" value="ECO:0007669"/>
    <property type="project" value="InterPro"/>
</dbReference>
<evidence type="ECO:0000256" key="1">
    <source>
        <dbReference type="ARBA" id="ARBA00001961"/>
    </source>
</evidence>
<keyword evidence="3" id="KW-0256">Endoplasmic reticulum</keyword>
<comment type="caution">
    <text evidence="10">The sequence shown here is derived from an EMBL/GenBank/DDBJ whole genome shotgun (WGS) entry which is preliminary data.</text>
</comment>
<dbReference type="InterPro" id="IPR011990">
    <property type="entry name" value="TPR-like_helical_dom_sf"/>
</dbReference>
<evidence type="ECO:0000259" key="9">
    <source>
        <dbReference type="PROSITE" id="PS51471"/>
    </source>
</evidence>